<evidence type="ECO:0000256" key="4">
    <source>
        <dbReference type="ARBA" id="ARBA00022840"/>
    </source>
</evidence>
<keyword evidence="10" id="KW-1185">Reference proteome</keyword>
<feature type="domain" description="Helicase C-terminal" evidence="8">
    <location>
        <begin position="968"/>
        <end position="1132"/>
    </location>
</feature>
<dbReference type="GO" id="GO:0005634">
    <property type="term" value="C:nucleus"/>
    <property type="evidence" value="ECO:0007669"/>
    <property type="project" value="TreeGrafter"/>
</dbReference>
<dbReference type="GO" id="GO:0004386">
    <property type="term" value="F:helicase activity"/>
    <property type="evidence" value="ECO:0007669"/>
    <property type="project" value="UniProtKB-KW"/>
</dbReference>
<organism evidence="9 10">
    <name type="scientific">Merluccius polli</name>
    <name type="common">Benguela hake</name>
    <name type="synonym">Merluccius cadenati</name>
    <dbReference type="NCBI Taxonomy" id="89951"/>
    <lineage>
        <taxon>Eukaryota</taxon>
        <taxon>Metazoa</taxon>
        <taxon>Chordata</taxon>
        <taxon>Craniata</taxon>
        <taxon>Vertebrata</taxon>
        <taxon>Euteleostomi</taxon>
        <taxon>Actinopterygii</taxon>
        <taxon>Neopterygii</taxon>
        <taxon>Teleostei</taxon>
        <taxon>Neoteleostei</taxon>
        <taxon>Acanthomorphata</taxon>
        <taxon>Zeiogadaria</taxon>
        <taxon>Gadariae</taxon>
        <taxon>Gadiformes</taxon>
        <taxon>Gadoidei</taxon>
        <taxon>Merlucciidae</taxon>
        <taxon>Merluccius</taxon>
    </lineage>
</organism>
<keyword evidence="5" id="KW-0175">Coiled coil</keyword>
<dbReference type="AlphaFoldDB" id="A0AA47MPL8"/>
<dbReference type="Pfam" id="PF00176">
    <property type="entry name" value="SNF2-rel_dom"/>
    <property type="match status" value="1"/>
</dbReference>
<dbReference type="InterPro" id="IPR027417">
    <property type="entry name" value="P-loop_NTPase"/>
</dbReference>
<dbReference type="SMART" id="SM00487">
    <property type="entry name" value="DEXDc"/>
    <property type="match status" value="1"/>
</dbReference>
<reference evidence="9" key="1">
    <citation type="journal article" date="2023" name="Front. Mar. Sci.">
        <title>A new Merluccius polli reference genome to investigate the effects of global change in West African waters.</title>
        <authorList>
            <person name="Mateo J.L."/>
            <person name="Blanco-Fernandez C."/>
            <person name="Garcia-Vazquez E."/>
            <person name="Machado-Schiaffino G."/>
        </authorList>
    </citation>
    <scope>NUCLEOTIDE SEQUENCE</scope>
    <source>
        <strain evidence="9">C29</strain>
        <tissue evidence="9">Fin</tissue>
    </source>
</reference>
<dbReference type="SUPFAM" id="SSF52540">
    <property type="entry name" value="P-loop containing nucleoside triphosphate hydrolases"/>
    <property type="match status" value="2"/>
</dbReference>
<keyword evidence="2" id="KW-0378">Hydrolase</keyword>
<dbReference type="SMART" id="SM00490">
    <property type="entry name" value="HELICc"/>
    <property type="match status" value="1"/>
</dbReference>
<dbReference type="GO" id="GO:0007131">
    <property type="term" value="P:reciprocal meiotic recombination"/>
    <property type="evidence" value="ECO:0007669"/>
    <property type="project" value="TreeGrafter"/>
</dbReference>
<keyword evidence="4" id="KW-0067">ATP-binding</keyword>
<keyword evidence="3" id="KW-0347">Helicase</keyword>
<dbReference type="Proteomes" id="UP001174136">
    <property type="component" value="Unassembled WGS sequence"/>
</dbReference>
<evidence type="ECO:0000259" key="8">
    <source>
        <dbReference type="PROSITE" id="PS51194"/>
    </source>
</evidence>
<evidence type="ECO:0000259" key="7">
    <source>
        <dbReference type="PROSITE" id="PS51192"/>
    </source>
</evidence>
<keyword evidence="1" id="KW-0547">Nucleotide-binding</keyword>
<dbReference type="CDD" id="cd18793">
    <property type="entry name" value="SF2_C_SNF"/>
    <property type="match status" value="1"/>
</dbReference>
<evidence type="ECO:0000313" key="10">
    <source>
        <dbReference type="Proteomes" id="UP001174136"/>
    </source>
</evidence>
<dbReference type="InterPro" id="IPR014001">
    <property type="entry name" value="Helicase_ATP-bd"/>
</dbReference>
<evidence type="ECO:0000256" key="2">
    <source>
        <dbReference type="ARBA" id="ARBA00022801"/>
    </source>
</evidence>
<evidence type="ECO:0000313" key="9">
    <source>
        <dbReference type="EMBL" id="KAK0144293.1"/>
    </source>
</evidence>
<dbReference type="PANTHER" id="PTHR45629">
    <property type="entry name" value="SNF2/RAD54 FAMILY MEMBER"/>
    <property type="match status" value="1"/>
</dbReference>
<dbReference type="GO" id="GO:0016787">
    <property type="term" value="F:hydrolase activity"/>
    <property type="evidence" value="ECO:0007669"/>
    <property type="project" value="UniProtKB-KW"/>
</dbReference>
<dbReference type="InterPro" id="IPR028002">
    <property type="entry name" value="Myb_DNA-bind_5"/>
</dbReference>
<sequence>MRRSGAPSRLPGNAAKMPRFLPPGGSLPGPGVRPGVGAENLPPKTNTVLTKVQRSLAVPGLDAPVKLALPGPTEAMSRALARVLGAAEGRGDEAAAGPHLIPGDPPAASSLFLSSKVGKARSSNFTLSEKLDLLKLVRPHVRILEEHTNKHAVIVDKNKCWDTVADQYNALGGDRPQRAAQGLRTLYKRLKESAKQEMMQRRHAQPEYRGSISEPTRRVMEMIPQLFHHVPLQEKDHALRRLIYNKHNSPIEHPASSSSVPGLQDYPAALPAAAHQVVQLEPEEDVKPPPELPVLPAHTGPEGVQEHEHVDGQDLASIQDYELSLSPTLSTSSGNIPLSGSPLVDPHHDLYPNDLYPHDHLEQGRFRPFHFAKEEHELVLANHRKVAVYLEEKREGLKRKQELEEELLRAKIELPHGSSPQTPVQTVVSATGLAGGGPDGTPSSSGVGYFNVMWCKASKKKHKRWEGDAVLVTRGRTATLKDMEGKDIGKGSGYKVSELASLCEGETLMVGGKEVEVMGVISAEDFAKGRCFQEATVEKGPKAGPPPARRLATKPFCSPLLGRAESAATRPQEEQPCRPRHDPLAAGALVMPRPSTNHQWACNKAGLPVVDVVVDPYLTSNLRPHQREGLLFLYECVMGMRAASRHGAILADEMGLGKTLQSVALAWTLLRQGPYGGKPVAKLVLVVAPGSLVQNWGAEFNKWLGRERISVYTVNQDHRIEQFVASSLHSVLVISYEMLLRSLEQIQKLEFGLMVCDEGHRLKNSSIKTSSAISGLSCRRRVILTGTPVQNDLQEFYAIIEFVNPGILGSSTAYRKVYEEPILRSRQPSCTEEERVLGEERAAELSRLTGTFTLRRTQEIINRYLPPRLDWTLFCRATPLQTELYTQLLSHRVFRACLQGSSQTHTHLACITALKKLCNHPGLLHSTVKEKAESGSVANTLYEGLAALFPEDYSSGGLSTAHSGKLLVLSDLLAAIRHLSPSDRVVVVSNYTQTLDLLQDLCVHLGYTWCRLDGHTPTMQRQRLVDSFNSPYSNNFLFLLSSKAGGVGLNLVGASHLVLYDIDWNPANDIQAMARVWRDGQKKTVHIYRLLTAGTIEERIFQRQVSKQGLSGTVVDLGKGAEHTSFSASELRDLFSLTDTPSLTHDLLNCNCSMDGTIQAIEEEMEPVSDRPCQLGRIGDRGGGGGGVQKHLSMSELMQWRHFSGDATTFSDPYLDHAQNHITFAFQATVSHTAQ</sequence>
<dbReference type="PANTHER" id="PTHR45629:SF7">
    <property type="entry name" value="DNA EXCISION REPAIR PROTEIN ERCC-6-RELATED"/>
    <property type="match status" value="1"/>
</dbReference>
<dbReference type="InterPro" id="IPR038718">
    <property type="entry name" value="SNF2-like_sf"/>
</dbReference>
<dbReference type="Gene3D" id="1.20.120.850">
    <property type="entry name" value="SWI2/SNF2 ATPases, N-terminal domain"/>
    <property type="match status" value="1"/>
</dbReference>
<dbReference type="GO" id="GO:0000724">
    <property type="term" value="P:double-strand break repair via homologous recombination"/>
    <property type="evidence" value="ECO:0007669"/>
    <property type="project" value="TreeGrafter"/>
</dbReference>
<dbReference type="EMBL" id="JAOPHQ010003143">
    <property type="protein sequence ID" value="KAK0144293.1"/>
    <property type="molecule type" value="Genomic_DNA"/>
</dbReference>
<dbReference type="InterPro" id="IPR050496">
    <property type="entry name" value="SNF2_RAD54_helicase_repair"/>
</dbReference>
<evidence type="ECO:0000256" key="5">
    <source>
        <dbReference type="SAM" id="Coils"/>
    </source>
</evidence>
<dbReference type="Pfam" id="PF00271">
    <property type="entry name" value="Helicase_C"/>
    <property type="match status" value="1"/>
</dbReference>
<gene>
    <name evidence="9" type="primary">RAD54B</name>
    <name evidence="9" type="ORF">N1851_017330</name>
</gene>
<dbReference type="PROSITE" id="PS51192">
    <property type="entry name" value="HELICASE_ATP_BIND_1"/>
    <property type="match status" value="1"/>
</dbReference>
<feature type="region of interest" description="Disordered" evidence="6">
    <location>
        <begin position="1"/>
        <end position="42"/>
    </location>
</feature>
<feature type="region of interest" description="Disordered" evidence="6">
    <location>
        <begin position="280"/>
        <end position="309"/>
    </location>
</feature>
<feature type="domain" description="Helicase ATP-binding" evidence="7">
    <location>
        <begin position="639"/>
        <end position="806"/>
    </location>
</feature>
<dbReference type="InterPro" id="IPR001650">
    <property type="entry name" value="Helicase_C-like"/>
</dbReference>
<dbReference type="GO" id="GO:0005524">
    <property type="term" value="F:ATP binding"/>
    <property type="evidence" value="ECO:0007669"/>
    <property type="project" value="UniProtKB-KW"/>
</dbReference>
<feature type="coiled-coil region" evidence="5">
    <location>
        <begin position="386"/>
        <end position="413"/>
    </location>
</feature>
<dbReference type="Gene3D" id="3.40.50.10810">
    <property type="entry name" value="Tandem AAA-ATPase domain"/>
    <property type="match status" value="1"/>
</dbReference>
<dbReference type="InterPro" id="IPR000330">
    <property type="entry name" value="SNF2_N"/>
</dbReference>
<name>A0AA47MPL8_MERPO</name>
<dbReference type="FunFam" id="3.40.50.10810:FF:000020">
    <property type="entry name" value="DNA repair and recombination protein RAD54B"/>
    <property type="match status" value="1"/>
</dbReference>
<comment type="caution">
    <text evidence="9">The sequence shown here is derived from an EMBL/GenBank/DDBJ whole genome shotgun (WGS) entry which is preliminary data.</text>
</comment>
<proteinExistence type="predicted"/>
<accession>A0AA47MPL8</accession>
<dbReference type="InterPro" id="IPR049730">
    <property type="entry name" value="SNF2/RAD54-like_C"/>
</dbReference>
<dbReference type="GO" id="GO:0015616">
    <property type="term" value="F:DNA translocase activity"/>
    <property type="evidence" value="ECO:0007669"/>
    <property type="project" value="TreeGrafter"/>
</dbReference>
<evidence type="ECO:0000256" key="3">
    <source>
        <dbReference type="ARBA" id="ARBA00022806"/>
    </source>
</evidence>
<dbReference type="PROSITE" id="PS51194">
    <property type="entry name" value="HELICASE_CTER"/>
    <property type="match status" value="1"/>
</dbReference>
<evidence type="ECO:0000256" key="1">
    <source>
        <dbReference type="ARBA" id="ARBA00022741"/>
    </source>
</evidence>
<evidence type="ECO:0000256" key="6">
    <source>
        <dbReference type="SAM" id="MobiDB-lite"/>
    </source>
</evidence>
<dbReference type="FunFam" id="3.40.50.300:FF:000332">
    <property type="entry name" value="DNA repair and recombination protein RAD54-like"/>
    <property type="match status" value="1"/>
</dbReference>
<protein>
    <submittedName>
        <fullName evidence="9">DNA repair and recombination protein RAD54B</fullName>
    </submittedName>
</protein>
<dbReference type="Gene3D" id="3.40.50.300">
    <property type="entry name" value="P-loop containing nucleotide triphosphate hydrolases"/>
    <property type="match status" value="1"/>
</dbReference>
<dbReference type="Pfam" id="PF13873">
    <property type="entry name" value="Myb_DNA-bind_5"/>
    <property type="match status" value="1"/>
</dbReference>